<name>A0A6H0Y0Z8_9PEZI</name>
<keyword evidence="3" id="KW-1185">Reference proteome</keyword>
<accession>A0A6H0Y0Z8</accession>
<keyword evidence="1" id="KW-0732">Signal</keyword>
<dbReference type="Pfam" id="PF12296">
    <property type="entry name" value="HsbA"/>
    <property type="match status" value="1"/>
</dbReference>
<proteinExistence type="predicted"/>
<evidence type="ECO:0000256" key="1">
    <source>
        <dbReference type="SAM" id="SignalP"/>
    </source>
</evidence>
<dbReference type="PANTHER" id="PTHR38123:SF6">
    <property type="entry name" value="CELL WALL SERINE-THREONINE-RICH GALACTOMANNOPROTEIN MP1 (AFU_ORTHOLOGUE AFUA_4G03240)"/>
    <property type="match status" value="1"/>
</dbReference>
<sequence>MRFTSAFGAVATFVAVASAQTNPGDASDADVAIVAQQLSNVGVAALNLDYAVTNFTGPSSGPALQSSSNDVVTALTNGISNIQPVQGNITITQGVQQLLTPTNLLNSNVTAAVNDTINRKQLLVDSCYGPTVLSTLNQQYNLSLSFRDAIASKFAESNRGLVTSLAAVNRSVELRYWQLL</sequence>
<organism evidence="2 3">
    <name type="scientific">Peltaster fructicola</name>
    <dbReference type="NCBI Taxonomy" id="286661"/>
    <lineage>
        <taxon>Eukaryota</taxon>
        <taxon>Fungi</taxon>
        <taxon>Dikarya</taxon>
        <taxon>Ascomycota</taxon>
        <taxon>Pezizomycotina</taxon>
        <taxon>Dothideomycetes</taxon>
        <taxon>Dothideomycetes incertae sedis</taxon>
        <taxon>Peltaster</taxon>
    </lineage>
</organism>
<feature type="chain" id="PRO_5026316428" evidence="1">
    <location>
        <begin position="20"/>
        <end position="180"/>
    </location>
</feature>
<dbReference type="AlphaFoldDB" id="A0A6H0Y0Z8"/>
<gene>
    <name evidence="2" type="ORF">AMS68_006123</name>
</gene>
<dbReference type="GO" id="GO:0005576">
    <property type="term" value="C:extracellular region"/>
    <property type="evidence" value="ECO:0007669"/>
    <property type="project" value="TreeGrafter"/>
</dbReference>
<evidence type="ECO:0000313" key="2">
    <source>
        <dbReference type="EMBL" id="QIX00606.1"/>
    </source>
</evidence>
<dbReference type="Proteomes" id="UP000503462">
    <property type="component" value="Chromosome 4"/>
</dbReference>
<feature type="signal peptide" evidence="1">
    <location>
        <begin position="1"/>
        <end position="19"/>
    </location>
</feature>
<evidence type="ECO:0000313" key="3">
    <source>
        <dbReference type="Proteomes" id="UP000503462"/>
    </source>
</evidence>
<reference evidence="2 3" key="1">
    <citation type="journal article" date="2016" name="Sci. Rep.">
        <title>Peltaster fructicola genome reveals evolution from an invasive phytopathogen to an ectophytic parasite.</title>
        <authorList>
            <person name="Xu C."/>
            <person name="Chen H."/>
            <person name="Gleason M.L."/>
            <person name="Xu J.R."/>
            <person name="Liu H."/>
            <person name="Zhang R."/>
            <person name="Sun G."/>
        </authorList>
    </citation>
    <scope>NUCLEOTIDE SEQUENCE [LARGE SCALE GENOMIC DNA]</scope>
    <source>
        <strain evidence="2 3">LNHT1506</strain>
    </source>
</reference>
<dbReference type="Gene3D" id="1.20.1280.140">
    <property type="match status" value="1"/>
</dbReference>
<protein>
    <submittedName>
        <fullName evidence="2">Uncharacterized protein</fullName>
    </submittedName>
</protein>
<dbReference type="EMBL" id="CP051142">
    <property type="protein sequence ID" value="QIX00606.1"/>
    <property type="molecule type" value="Genomic_DNA"/>
</dbReference>
<dbReference type="PANTHER" id="PTHR38123">
    <property type="entry name" value="CELL WALL SERINE-THREONINE-RICH GALACTOMANNOPROTEIN MP1 (AFU_ORTHOLOGUE AFUA_4G03240)"/>
    <property type="match status" value="1"/>
</dbReference>
<dbReference type="InterPro" id="IPR021054">
    <property type="entry name" value="Cell_wall_mannoprotein_1"/>
</dbReference>